<proteinExistence type="predicted"/>
<dbReference type="KEGG" id="hyl:LPB072_09395"/>
<dbReference type="EMBL" id="CP017476">
    <property type="protein sequence ID" value="AOW13028.1"/>
    <property type="molecule type" value="Genomic_DNA"/>
</dbReference>
<dbReference type="SUPFAM" id="SSF54427">
    <property type="entry name" value="NTF2-like"/>
    <property type="match status" value="1"/>
</dbReference>
<dbReference type="Gene3D" id="3.10.450.50">
    <property type="match status" value="1"/>
</dbReference>
<dbReference type="Proteomes" id="UP000185680">
    <property type="component" value="Chromosome"/>
</dbReference>
<dbReference type="OrthoDB" id="9182871at2"/>
<gene>
    <name evidence="1" type="ORF">LPB072_09395</name>
</gene>
<protein>
    <recommendedName>
        <fullName evidence="3">SnoaL-like domain-containing protein</fullName>
    </recommendedName>
</protein>
<dbReference type="GO" id="GO:0030638">
    <property type="term" value="P:polyketide metabolic process"/>
    <property type="evidence" value="ECO:0007669"/>
    <property type="project" value="InterPro"/>
</dbReference>
<dbReference type="AlphaFoldDB" id="A0A1D8NV96"/>
<sequence>MKNGVEMKPDLLMQTYLEEVVAQGRLELVEAMSQPDMVDEANQAFGGPPGRAGLMAHVKGFRRAVGELQVTVDRIVAADDAVMAWWSFAGLHAGPWLERQPTGNAIRGTVFSLFDLVDGRINRYRLFLHAEFPETVILDTSRLHTGSAL</sequence>
<dbReference type="PANTHER" id="PTHR38436:SF1">
    <property type="entry name" value="ESTER CYCLASE"/>
    <property type="match status" value="1"/>
</dbReference>
<evidence type="ECO:0008006" key="3">
    <source>
        <dbReference type="Google" id="ProtNLM"/>
    </source>
</evidence>
<dbReference type="PANTHER" id="PTHR38436">
    <property type="entry name" value="POLYKETIDE CYCLASE SNOAL-LIKE DOMAIN"/>
    <property type="match status" value="1"/>
</dbReference>
<evidence type="ECO:0000313" key="1">
    <source>
        <dbReference type="EMBL" id="AOW13028.1"/>
    </source>
</evidence>
<dbReference type="InterPro" id="IPR009959">
    <property type="entry name" value="Cyclase_SnoaL-like"/>
</dbReference>
<dbReference type="Pfam" id="PF07366">
    <property type="entry name" value="SnoaL"/>
    <property type="match status" value="1"/>
</dbReference>
<organism evidence="1 2">
    <name type="scientific">Hydrogenophaga crassostreae</name>
    <dbReference type="NCBI Taxonomy" id="1763535"/>
    <lineage>
        <taxon>Bacteria</taxon>
        <taxon>Pseudomonadati</taxon>
        <taxon>Pseudomonadota</taxon>
        <taxon>Betaproteobacteria</taxon>
        <taxon>Burkholderiales</taxon>
        <taxon>Comamonadaceae</taxon>
        <taxon>Hydrogenophaga</taxon>
    </lineage>
</organism>
<evidence type="ECO:0000313" key="2">
    <source>
        <dbReference type="Proteomes" id="UP000185680"/>
    </source>
</evidence>
<dbReference type="InterPro" id="IPR032710">
    <property type="entry name" value="NTF2-like_dom_sf"/>
</dbReference>
<accession>A0A1D8NV96</accession>
<reference evidence="1 2" key="1">
    <citation type="submission" date="2016-10" db="EMBL/GenBank/DDBJ databases">
        <title>Hydorgenophaga sp. LPB0072 isolated from gastropod.</title>
        <authorList>
            <person name="Kim E."/>
            <person name="Yi H."/>
        </authorList>
    </citation>
    <scope>NUCLEOTIDE SEQUENCE [LARGE SCALE GENOMIC DNA]</scope>
    <source>
        <strain evidence="1 2">LPB0072</strain>
    </source>
</reference>
<name>A0A1D8NV96_9BURK</name>